<dbReference type="PROSITE" id="PS51733">
    <property type="entry name" value="BPL_LPL_CATALYTIC"/>
    <property type="match status" value="1"/>
</dbReference>
<dbReference type="Pfam" id="PF03099">
    <property type="entry name" value="BPL_LplA_LipB"/>
    <property type="match status" value="1"/>
</dbReference>
<evidence type="ECO:0000256" key="2">
    <source>
        <dbReference type="ARBA" id="ARBA00023267"/>
    </source>
</evidence>
<dbReference type="Pfam" id="PF02237">
    <property type="entry name" value="BPL_C"/>
    <property type="match status" value="1"/>
</dbReference>
<name>A0A919E8G6_9PROT</name>
<evidence type="ECO:0000313" key="6">
    <source>
        <dbReference type="EMBL" id="GHF28622.1"/>
    </source>
</evidence>
<evidence type="ECO:0000259" key="5">
    <source>
        <dbReference type="PROSITE" id="PS51733"/>
    </source>
</evidence>
<dbReference type="GO" id="GO:0004077">
    <property type="term" value="F:biotin--[biotin carboxyl-carrier protein] ligase activity"/>
    <property type="evidence" value="ECO:0007669"/>
    <property type="project" value="UniProtKB-EC"/>
</dbReference>
<evidence type="ECO:0000256" key="4">
    <source>
        <dbReference type="ARBA" id="ARBA00047846"/>
    </source>
</evidence>
<reference evidence="6" key="2">
    <citation type="submission" date="2020-09" db="EMBL/GenBank/DDBJ databases">
        <authorList>
            <person name="Sun Q."/>
            <person name="Kim S."/>
        </authorList>
    </citation>
    <scope>NUCLEOTIDE SEQUENCE</scope>
    <source>
        <strain evidence="6">KCTC 42590</strain>
    </source>
</reference>
<dbReference type="EMBL" id="BNCI01000002">
    <property type="protein sequence ID" value="GHF28622.1"/>
    <property type="molecule type" value="Genomic_DNA"/>
</dbReference>
<accession>A0A919E8G6</accession>
<comment type="catalytic activity">
    <reaction evidence="4">
        <text>biotin + L-lysyl-[protein] + ATP = N(6)-biotinyl-L-lysyl-[protein] + AMP + diphosphate + H(+)</text>
        <dbReference type="Rhea" id="RHEA:11756"/>
        <dbReference type="Rhea" id="RHEA-COMP:9752"/>
        <dbReference type="Rhea" id="RHEA-COMP:10505"/>
        <dbReference type="ChEBI" id="CHEBI:15378"/>
        <dbReference type="ChEBI" id="CHEBI:29969"/>
        <dbReference type="ChEBI" id="CHEBI:30616"/>
        <dbReference type="ChEBI" id="CHEBI:33019"/>
        <dbReference type="ChEBI" id="CHEBI:57586"/>
        <dbReference type="ChEBI" id="CHEBI:83144"/>
        <dbReference type="ChEBI" id="CHEBI:456215"/>
        <dbReference type="EC" id="6.3.4.15"/>
    </reaction>
</comment>
<dbReference type="InterPro" id="IPR004408">
    <property type="entry name" value="Biotin_CoA_COase_ligase"/>
</dbReference>
<protein>
    <recommendedName>
        <fullName evidence="3">biotin--[biotin carboxyl-carrier protein] ligase</fullName>
        <ecNumber evidence="3">6.3.4.15</ecNumber>
    </recommendedName>
</protein>
<keyword evidence="1 6" id="KW-0436">Ligase</keyword>
<comment type="caution">
    <text evidence="6">The sequence shown here is derived from an EMBL/GenBank/DDBJ whole genome shotgun (WGS) entry which is preliminary data.</text>
</comment>
<evidence type="ECO:0000256" key="3">
    <source>
        <dbReference type="ARBA" id="ARBA00024227"/>
    </source>
</evidence>
<dbReference type="SUPFAM" id="SSF55681">
    <property type="entry name" value="Class II aaRS and biotin synthetases"/>
    <property type="match status" value="1"/>
</dbReference>
<sequence>MPAGVGAFFIKETDSTNCLAASEAAAGRAGPDWFIAGHQTAGKGRRGNVWDGATGNLYSSLLWRPALKPADLSALPYITALAVRDTIVSFGVDSARVTCKWPNDLLLDEKKVTGILIESSVKQSGMLDYVIIGIGVNLTFHPETAFGATDLFEATGVMVSVADFHAKLAASMTDRINAWNVDDFATTAAEWSGCAWGLGERREFRLSDRTEVGTLIGLADDGGLKVQLDEGAEIRLYAGDVFPVTEK</sequence>
<dbReference type="Gene3D" id="3.30.930.10">
    <property type="entry name" value="Bira Bifunctional Protein, Domain 2"/>
    <property type="match status" value="1"/>
</dbReference>
<dbReference type="EC" id="6.3.4.15" evidence="3"/>
<dbReference type="Proteomes" id="UP000630923">
    <property type="component" value="Unassembled WGS sequence"/>
</dbReference>
<reference evidence="6" key="1">
    <citation type="journal article" date="2014" name="Int. J. Syst. Evol. Microbiol.">
        <title>Complete genome sequence of Corynebacterium casei LMG S-19264T (=DSM 44701T), isolated from a smear-ripened cheese.</title>
        <authorList>
            <consortium name="US DOE Joint Genome Institute (JGI-PGF)"/>
            <person name="Walter F."/>
            <person name="Albersmeier A."/>
            <person name="Kalinowski J."/>
            <person name="Ruckert C."/>
        </authorList>
    </citation>
    <scope>NUCLEOTIDE SEQUENCE</scope>
    <source>
        <strain evidence="6">KCTC 42590</strain>
    </source>
</reference>
<evidence type="ECO:0000256" key="1">
    <source>
        <dbReference type="ARBA" id="ARBA00022598"/>
    </source>
</evidence>
<dbReference type="RefSeq" id="WP_191253421.1">
    <property type="nucleotide sequence ID" value="NZ_BNCI01000002.1"/>
</dbReference>
<organism evidence="6 7">
    <name type="scientific">Kordiimonas sediminis</name>
    <dbReference type="NCBI Taxonomy" id="1735581"/>
    <lineage>
        <taxon>Bacteria</taxon>
        <taxon>Pseudomonadati</taxon>
        <taxon>Pseudomonadota</taxon>
        <taxon>Alphaproteobacteria</taxon>
        <taxon>Kordiimonadales</taxon>
        <taxon>Kordiimonadaceae</taxon>
        <taxon>Kordiimonas</taxon>
    </lineage>
</organism>
<dbReference type="PANTHER" id="PTHR12835">
    <property type="entry name" value="BIOTIN PROTEIN LIGASE"/>
    <property type="match status" value="1"/>
</dbReference>
<gene>
    <name evidence="6" type="ORF">GCM10017044_24810</name>
</gene>
<dbReference type="InterPro" id="IPR003142">
    <property type="entry name" value="BPL_C"/>
</dbReference>
<proteinExistence type="predicted"/>
<dbReference type="PANTHER" id="PTHR12835:SF5">
    <property type="entry name" value="BIOTIN--PROTEIN LIGASE"/>
    <property type="match status" value="1"/>
</dbReference>
<keyword evidence="2" id="KW-0092">Biotin</keyword>
<dbReference type="InterPro" id="IPR045864">
    <property type="entry name" value="aa-tRNA-synth_II/BPL/LPL"/>
</dbReference>
<dbReference type="GO" id="GO:0005737">
    <property type="term" value="C:cytoplasm"/>
    <property type="evidence" value="ECO:0007669"/>
    <property type="project" value="TreeGrafter"/>
</dbReference>
<feature type="domain" description="BPL/LPL catalytic" evidence="5">
    <location>
        <begin position="1"/>
        <end position="180"/>
    </location>
</feature>
<dbReference type="NCBIfam" id="TIGR00121">
    <property type="entry name" value="birA_ligase"/>
    <property type="match status" value="1"/>
</dbReference>
<dbReference type="AlphaFoldDB" id="A0A919E8G6"/>
<dbReference type="CDD" id="cd16442">
    <property type="entry name" value="BPL"/>
    <property type="match status" value="1"/>
</dbReference>
<dbReference type="InterPro" id="IPR004143">
    <property type="entry name" value="BPL_LPL_catalytic"/>
</dbReference>
<evidence type="ECO:0000313" key="7">
    <source>
        <dbReference type="Proteomes" id="UP000630923"/>
    </source>
</evidence>
<keyword evidence="7" id="KW-1185">Reference proteome</keyword>